<protein>
    <recommendedName>
        <fullName evidence="3">methylated-DNA--[protein]-cysteine S-methyltransferase</fullName>
        <ecNumber evidence="3">2.1.1.63</ecNumber>
    </recommendedName>
</protein>
<dbReference type="InterPro" id="IPR036388">
    <property type="entry name" value="WH-like_DNA-bd_sf"/>
</dbReference>
<evidence type="ECO:0000256" key="7">
    <source>
        <dbReference type="ARBA" id="ARBA00023204"/>
    </source>
</evidence>
<keyword evidence="7" id="KW-0234">DNA repair</keyword>
<dbReference type="InterPro" id="IPR036217">
    <property type="entry name" value="MethylDNA_cys_MeTrfase_DNAb"/>
</dbReference>
<dbReference type="InterPro" id="IPR001497">
    <property type="entry name" value="MethylDNA_cys_MeTrfase_AS"/>
</dbReference>
<dbReference type="EMBL" id="MHIA01000017">
    <property type="protein sequence ID" value="OGY42141.1"/>
    <property type="molecule type" value="Genomic_DNA"/>
</dbReference>
<proteinExistence type="inferred from homology"/>
<dbReference type="PANTHER" id="PTHR10815">
    <property type="entry name" value="METHYLATED-DNA--PROTEIN-CYSTEINE METHYLTRANSFERASE"/>
    <property type="match status" value="1"/>
</dbReference>
<comment type="similarity">
    <text evidence="2">Belongs to the MGMT family.</text>
</comment>
<dbReference type="Proteomes" id="UP000176260">
    <property type="component" value="Unassembled WGS sequence"/>
</dbReference>
<evidence type="ECO:0000313" key="11">
    <source>
        <dbReference type="Proteomes" id="UP000176260"/>
    </source>
</evidence>
<dbReference type="AlphaFoldDB" id="A0A1G1XQ96"/>
<evidence type="ECO:0000256" key="4">
    <source>
        <dbReference type="ARBA" id="ARBA00022603"/>
    </source>
</evidence>
<evidence type="ECO:0000256" key="1">
    <source>
        <dbReference type="ARBA" id="ARBA00001286"/>
    </source>
</evidence>
<dbReference type="Pfam" id="PF01035">
    <property type="entry name" value="DNA_binding_1"/>
    <property type="match status" value="1"/>
</dbReference>
<comment type="caution">
    <text evidence="10">The sequence shown here is derived from an EMBL/GenBank/DDBJ whole genome shotgun (WGS) entry which is preliminary data.</text>
</comment>
<evidence type="ECO:0000313" key="10">
    <source>
        <dbReference type="EMBL" id="OGY42141.1"/>
    </source>
</evidence>
<feature type="domain" description="Methylated-DNA-[protein]-cysteine S-methyltransferase DNA binding" evidence="9">
    <location>
        <begin position="3"/>
        <end position="83"/>
    </location>
</feature>
<dbReference type="NCBIfam" id="TIGR00589">
    <property type="entry name" value="ogt"/>
    <property type="match status" value="1"/>
</dbReference>
<evidence type="ECO:0000256" key="6">
    <source>
        <dbReference type="ARBA" id="ARBA00022763"/>
    </source>
</evidence>
<dbReference type="EC" id="2.1.1.63" evidence="3"/>
<dbReference type="FunFam" id="1.10.10.10:FF:000214">
    <property type="entry name" value="Methylated-DNA--protein-cysteine methyltransferase"/>
    <property type="match status" value="1"/>
</dbReference>
<accession>A0A1G1XQ96</accession>
<evidence type="ECO:0000256" key="8">
    <source>
        <dbReference type="ARBA" id="ARBA00049348"/>
    </source>
</evidence>
<sequence>MTKFEQKVLNLVKEIPRGKVSTYQILALKLGDKKLARAVGNALGKNKELIKIPCHRIIKSNSEIGHYQQGLAKKVKLLQNEGIRIERGKLANLAEYLFTFK</sequence>
<evidence type="ECO:0000256" key="5">
    <source>
        <dbReference type="ARBA" id="ARBA00022679"/>
    </source>
</evidence>
<evidence type="ECO:0000256" key="3">
    <source>
        <dbReference type="ARBA" id="ARBA00011918"/>
    </source>
</evidence>
<dbReference type="InterPro" id="IPR014048">
    <property type="entry name" value="MethylDNA_cys_MeTrfase_DNA-bd"/>
</dbReference>
<evidence type="ECO:0000256" key="2">
    <source>
        <dbReference type="ARBA" id="ARBA00008711"/>
    </source>
</evidence>
<evidence type="ECO:0000259" key="9">
    <source>
        <dbReference type="Pfam" id="PF01035"/>
    </source>
</evidence>
<keyword evidence="5" id="KW-0808">Transferase</keyword>
<keyword evidence="6" id="KW-0227">DNA damage</keyword>
<dbReference type="Gene3D" id="1.10.10.10">
    <property type="entry name" value="Winged helix-like DNA-binding domain superfamily/Winged helix DNA-binding domain"/>
    <property type="match status" value="1"/>
</dbReference>
<dbReference type="GO" id="GO:0003908">
    <property type="term" value="F:methylated-DNA-[protein]-cysteine S-methyltransferase activity"/>
    <property type="evidence" value="ECO:0007669"/>
    <property type="project" value="UniProtKB-EC"/>
</dbReference>
<dbReference type="PANTHER" id="PTHR10815:SF13">
    <property type="entry name" value="METHYLATED-DNA--PROTEIN-CYSTEINE METHYLTRANSFERASE"/>
    <property type="match status" value="1"/>
</dbReference>
<dbReference type="GO" id="GO:0032259">
    <property type="term" value="P:methylation"/>
    <property type="evidence" value="ECO:0007669"/>
    <property type="project" value="UniProtKB-KW"/>
</dbReference>
<organism evidence="10 11">
    <name type="scientific">Candidatus Buchananbacteria bacterium RBG_13_39_9</name>
    <dbReference type="NCBI Taxonomy" id="1797531"/>
    <lineage>
        <taxon>Bacteria</taxon>
        <taxon>Candidatus Buchananiibacteriota</taxon>
    </lineage>
</organism>
<keyword evidence="4" id="KW-0489">Methyltransferase</keyword>
<comment type="catalytic activity">
    <reaction evidence="1">
        <text>a 4-O-methyl-thymidine in DNA + L-cysteinyl-[protein] = a thymidine in DNA + S-methyl-L-cysteinyl-[protein]</text>
        <dbReference type="Rhea" id="RHEA:53428"/>
        <dbReference type="Rhea" id="RHEA-COMP:10131"/>
        <dbReference type="Rhea" id="RHEA-COMP:10132"/>
        <dbReference type="Rhea" id="RHEA-COMP:13555"/>
        <dbReference type="Rhea" id="RHEA-COMP:13556"/>
        <dbReference type="ChEBI" id="CHEBI:29950"/>
        <dbReference type="ChEBI" id="CHEBI:82612"/>
        <dbReference type="ChEBI" id="CHEBI:137386"/>
        <dbReference type="ChEBI" id="CHEBI:137387"/>
        <dbReference type="EC" id="2.1.1.63"/>
    </reaction>
</comment>
<dbReference type="PROSITE" id="PS00374">
    <property type="entry name" value="MGMT"/>
    <property type="match status" value="1"/>
</dbReference>
<dbReference type="CDD" id="cd06445">
    <property type="entry name" value="ATase"/>
    <property type="match status" value="1"/>
</dbReference>
<dbReference type="GO" id="GO:0006281">
    <property type="term" value="P:DNA repair"/>
    <property type="evidence" value="ECO:0007669"/>
    <property type="project" value="UniProtKB-KW"/>
</dbReference>
<name>A0A1G1XQ96_9BACT</name>
<comment type="catalytic activity">
    <reaction evidence="8">
        <text>a 6-O-methyl-2'-deoxyguanosine in DNA + L-cysteinyl-[protein] = S-methyl-L-cysteinyl-[protein] + a 2'-deoxyguanosine in DNA</text>
        <dbReference type="Rhea" id="RHEA:24000"/>
        <dbReference type="Rhea" id="RHEA-COMP:10131"/>
        <dbReference type="Rhea" id="RHEA-COMP:10132"/>
        <dbReference type="Rhea" id="RHEA-COMP:11367"/>
        <dbReference type="Rhea" id="RHEA-COMP:11368"/>
        <dbReference type="ChEBI" id="CHEBI:29950"/>
        <dbReference type="ChEBI" id="CHEBI:82612"/>
        <dbReference type="ChEBI" id="CHEBI:85445"/>
        <dbReference type="ChEBI" id="CHEBI:85448"/>
        <dbReference type="EC" id="2.1.1.63"/>
    </reaction>
</comment>
<dbReference type="SUPFAM" id="SSF46767">
    <property type="entry name" value="Methylated DNA-protein cysteine methyltransferase, C-terminal domain"/>
    <property type="match status" value="1"/>
</dbReference>
<reference evidence="10 11" key="1">
    <citation type="journal article" date="2016" name="Nat. Commun.">
        <title>Thousands of microbial genomes shed light on interconnected biogeochemical processes in an aquifer system.</title>
        <authorList>
            <person name="Anantharaman K."/>
            <person name="Brown C.T."/>
            <person name="Hug L.A."/>
            <person name="Sharon I."/>
            <person name="Castelle C.J."/>
            <person name="Probst A.J."/>
            <person name="Thomas B.C."/>
            <person name="Singh A."/>
            <person name="Wilkins M.J."/>
            <person name="Karaoz U."/>
            <person name="Brodie E.L."/>
            <person name="Williams K.H."/>
            <person name="Hubbard S.S."/>
            <person name="Banfield J.F."/>
        </authorList>
    </citation>
    <scope>NUCLEOTIDE SEQUENCE [LARGE SCALE GENOMIC DNA]</scope>
</reference>
<gene>
    <name evidence="10" type="ORF">A2Y67_02035</name>
</gene>